<accession>A0A921E539</accession>
<organism evidence="2 3">
    <name type="scientific">Methylorubrum populi</name>
    <dbReference type="NCBI Taxonomy" id="223967"/>
    <lineage>
        <taxon>Bacteria</taxon>
        <taxon>Pseudomonadati</taxon>
        <taxon>Pseudomonadota</taxon>
        <taxon>Alphaproteobacteria</taxon>
        <taxon>Hyphomicrobiales</taxon>
        <taxon>Methylobacteriaceae</taxon>
        <taxon>Methylorubrum</taxon>
    </lineage>
</organism>
<comment type="caution">
    <text evidence="2">The sequence shown here is derived from an EMBL/GenBank/DDBJ whole genome shotgun (WGS) entry which is preliminary data.</text>
</comment>
<dbReference type="SUPFAM" id="SSF52096">
    <property type="entry name" value="ClpP/crotonase"/>
    <property type="match status" value="1"/>
</dbReference>
<evidence type="ECO:0000259" key="1">
    <source>
        <dbReference type="PROSITE" id="PS50980"/>
    </source>
</evidence>
<protein>
    <submittedName>
        <fullName evidence="2">Biotin-independent malonate decarboxylase subunit beta</fullName>
        <ecNumber evidence="2">4.1.1.88</ecNumber>
    </submittedName>
</protein>
<dbReference type="Pfam" id="PF01039">
    <property type="entry name" value="Carboxyl_trans"/>
    <property type="match status" value="1"/>
</dbReference>
<dbReference type="GO" id="GO:0009317">
    <property type="term" value="C:acetyl-CoA carboxylase complex"/>
    <property type="evidence" value="ECO:0007669"/>
    <property type="project" value="TreeGrafter"/>
</dbReference>
<dbReference type="Proteomes" id="UP000742631">
    <property type="component" value="Unassembled WGS sequence"/>
</dbReference>
<proteinExistence type="predicted"/>
<dbReference type="InterPro" id="IPR034733">
    <property type="entry name" value="AcCoA_carboxyl_beta"/>
</dbReference>
<dbReference type="PANTHER" id="PTHR43842">
    <property type="entry name" value="PROPIONYL-COA CARBOXYLASE BETA CHAIN"/>
    <property type="match status" value="1"/>
</dbReference>
<dbReference type="PANTHER" id="PTHR43842:SF2">
    <property type="entry name" value="PROPIONYL-COA CARBOXYLASE BETA CHAIN, MITOCHONDRIAL"/>
    <property type="match status" value="1"/>
</dbReference>
<dbReference type="InterPro" id="IPR017556">
    <property type="entry name" value="Malonate_beta"/>
</dbReference>
<dbReference type="NCBIfam" id="TIGR03133">
    <property type="entry name" value="malonate_beta"/>
    <property type="match status" value="1"/>
</dbReference>
<dbReference type="InterPro" id="IPR051047">
    <property type="entry name" value="AccD/PCCB"/>
</dbReference>
<keyword evidence="2" id="KW-0456">Lyase</keyword>
<dbReference type="EC" id="4.1.1.88" evidence="2"/>
<sequence>MSERIVDPAAKGWATSWYEASARSRIDGLLDAGSFREVIGPEQRQMSPHLPLFDLPRAFDDGMIVGSGRLEGKAVLVAAQEGRFMGGAFGEVHGAKLVGLLRAALVLKPDAVLILFDTGGVRLQEANAGETAIAEVMRAITQLRAAGVPVIGLIGGRAGAYGGGGLIAATCSRLVVSEGGRISVSGPEVIETNKGAEEFDSRDRALVWRTMGGKHRRLIGGADAVADDTVQAFRQAALDLISRAPPFDLATMEAEQKRLEERLTRFGDCRDATEIWGRLGVNDPDAVPALTTADFDALLASLGETTHDAR</sequence>
<feature type="domain" description="CoA carboxyltransferase N-terminal" evidence="1">
    <location>
        <begin position="1"/>
        <end position="249"/>
    </location>
</feature>
<reference evidence="2" key="2">
    <citation type="submission" date="2021-09" db="EMBL/GenBank/DDBJ databases">
        <authorList>
            <person name="Gilroy R."/>
        </authorList>
    </citation>
    <scope>NUCLEOTIDE SEQUENCE</scope>
    <source>
        <strain evidence="2">316</strain>
    </source>
</reference>
<dbReference type="InterPro" id="IPR029045">
    <property type="entry name" value="ClpP/crotonase-like_dom_sf"/>
</dbReference>
<name>A0A921E539_9HYPH</name>
<dbReference type="NCBIfam" id="NF005530">
    <property type="entry name" value="PRK07189.1"/>
    <property type="match status" value="1"/>
</dbReference>
<dbReference type="AlphaFoldDB" id="A0A921E539"/>
<dbReference type="Gene3D" id="3.90.226.10">
    <property type="entry name" value="2-enoyl-CoA Hydratase, Chain A, domain 1"/>
    <property type="match status" value="1"/>
</dbReference>
<dbReference type="GO" id="GO:0004658">
    <property type="term" value="F:propionyl-CoA carboxylase activity"/>
    <property type="evidence" value="ECO:0007669"/>
    <property type="project" value="TreeGrafter"/>
</dbReference>
<reference evidence="2" key="1">
    <citation type="journal article" date="2021" name="PeerJ">
        <title>Extensive microbial diversity within the chicken gut microbiome revealed by metagenomics and culture.</title>
        <authorList>
            <person name="Gilroy R."/>
            <person name="Ravi A."/>
            <person name="Getino M."/>
            <person name="Pursley I."/>
            <person name="Horton D.L."/>
            <person name="Alikhan N.F."/>
            <person name="Baker D."/>
            <person name="Gharbi K."/>
            <person name="Hall N."/>
            <person name="Watson M."/>
            <person name="Adriaenssens E.M."/>
            <person name="Foster-Nyarko E."/>
            <person name="Jarju S."/>
            <person name="Secka A."/>
            <person name="Antonio M."/>
            <person name="Oren A."/>
            <person name="Chaudhuri R.R."/>
            <person name="La Ragione R."/>
            <person name="Hildebrand F."/>
            <person name="Pallen M.J."/>
        </authorList>
    </citation>
    <scope>NUCLEOTIDE SEQUENCE</scope>
    <source>
        <strain evidence="2">316</strain>
    </source>
</reference>
<dbReference type="PROSITE" id="PS50980">
    <property type="entry name" value="COA_CT_NTER"/>
    <property type="match status" value="1"/>
</dbReference>
<dbReference type="EMBL" id="DYYG01000058">
    <property type="protein sequence ID" value="HJE25608.1"/>
    <property type="molecule type" value="Genomic_DNA"/>
</dbReference>
<dbReference type="GO" id="GO:0005975">
    <property type="term" value="P:carbohydrate metabolic process"/>
    <property type="evidence" value="ECO:0007669"/>
    <property type="project" value="InterPro"/>
</dbReference>
<evidence type="ECO:0000313" key="2">
    <source>
        <dbReference type="EMBL" id="HJE25608.1"/>
    </source>
</evidence>
<dbReference type="InterPro" id="IPR011762">
    <property type="entry name" value="COA_CT_N"/>
</dbReference>
<gene>
    <name evidence="2" type="ORF">K8W01_18330</name>
</gene>
<dbReference type="GO" id="GO:0016831">
    <property type="term" value="F:carboxy-lyase activity"/>
    <property type="evidence" value="ECO:0007669"/>
    <property type="project" value="InterPro"/>
</dbReference>
<evidence type="ECO:0000313" key="3">
    <source>
        <dbReference type="Proteomes" id="UP000742631"/>
    </source>
</evidence>